<evidence type="ECO:0000313" key="3">
    <source>
        <dbReference type="EMBL" id="QCK16303.1"/>
    </source>
</evidence>
<feature type="compositionally biased region" description="Basic residues" evidence="1">
    <location>
        <begin position="150"/>
        <end position="168"/>
    </location>
</feature>
<feature type="chain" id="PRO_5020931402" description="YD repeat-containing protein" evidence="2">
    <location>
        <begin position="29"/>
        <end position="205"/>
    </location>
</feature>
<dbReference type="Proteomes" id="UP000298616">
    <property type="component" value="Chromosome"/>
</dbReference>
<feature type="region of interest" description="Disordered" evidence="1">
    <location>
        <begin position="144"/>
        <end position="171"/>
    </location>
</feature>
<proteinExistence type="predicted"/>
<keyword evidence="2" id="KW-0732">Signal</keyword>
<evidence type="ECO:0008006" key="5">
    <source>
        <dbReference type="Google" id="ProtNLM"/>
    </source>
</evidence>
<protein>
    <recommendedName>
        <fullName evidence="5">YD repeat-containing protein</fullName>
    </recommendedName>
</protein>
<feature type="region of interest" description="Disordered" evidence="1">
    <location>
        <begin position="183"/>
        <end position="205"/>
    </location>
</feature>
<sequence length="205" mass="24338">MNQIFKAMRKAILFIALVLFGFASELQAQHFVTSFGVSHEWGVPGRVARSITYDFRGYNWIHTNRYRDHGHLFFTVVLQGRRGFFEVTYDDYGRVVRERRLRANPMHGHHCGNHCGFHEVYYQRVYQPRYGACCDSHRRNHPVFREHPGRGHGHHKHKHKHKKHKRHDRDHCDDWDDDDDYRYSRRGGGRSGGHVRVSGGIYTSW</sequence>
<feature type="compositionally biased region" description="Low complexity" evidence="1">
    <location>
        <begin position="194"/>
        <end position="205"/>
    </location>
</feature>
<dbReference type="EMBL" id="CP028923">
    <property type="protein sequence ID" value="QCK16303.1"/>
    <property type="molecule type" value="Genomic_DNA"/>
</dbReference>
<reference evidence="3 4" key="1">
    <citation type="submission" date="2018-04" db="EMBL/GenBank/DDBJ databases">
        <title>Complete genome uncultured novel isolate.</title>
        <authorList>
            <person name="Merlino G."/>
        </authorList>
    </citation>
    <scope>NUCLEOTIDE SEQUENCE [LARGE SCALE GENOMIC DNA]</scope>
    <source>
        <strain evidence="4">R1DC9</strain>
    </source>
</reference>
<evidence type="ECO:0000256" key="2">
    <source>
        <dbReference type="SAM" id="SignalP"/>
    </source>
</evidence>
<accession>A0A4D7JNB3</accession>
<dbReference type="AlphaFoldDB" id="A0A4D7JNB3"/>
<keyword evidence="4" id="KW-1185">Reference proteome</keyword>
<gene>
    <name evidence="3" type="ORF">DCC35_16940</name>
</gene>
<organism evidence="3 4">
    <name type="scientific">Mangrovivirga cuniculi</name>
    <dbReference type="NCBI Taxonomy" id="2715131"/>
    <lineage>
        <taxon>Bacteria</taxon>
        <taxon>Pseudomonadati</taxon>
        <taxon>Bacteroidota</taxon>
        <taxon>Cytophagia</taxon>
        <taxon>Cytophagales</taxon>
        <taxon>Mangrovivirgaceae</taxon>
        <taxon>Mangrovivirga</taxon>
    </lineage>
</organism>
<dbReference type="KEGG" id="fpf:DCC35_16940"/>
<evidence type="ECO:0000256" key="1">
    <source>
        <dbReference type="SAM" id="MobiDB-lite"/>
    </source>
</evidence>
<evidence type="ECO:0000313" key="4">
    <source>
        <dbReference type="Proteomes" id="UP000298616"/>
    </source>
</evidence>
<name>A0A4D7JNB3_9BACT</name>
<feature type="signal peptide" evidence="2">
    <location>
        <begin position="1"/>
        <end position="28"/>
    </location>
</feature>